<dbReference type="InterPro" id="IPR039781">
    <property type="entry name" value="Rad21/Rec8-like"/>
</dbReference>
<proteinExistence type="predicted"/>
<sequence>MFYSHEILTSPEHGVATVWLAATLGPKSTTRKINRKAILDVNVSGACRVIVNPEIPMALRLQGSMLYGVTRIYNQQCGYTLLDAQSMRDRMVSMLKLMSGGGLDPNVGKVKPSSLILPYDPTFLPETGLPGLNIDFSLFDHAYTPRVQSSNFWSKSRSAESQSTFSLGNNIQIQLPDEVLPGMEDIFGPVSGSRVKHGLFGKTPRPGKEDEEGVLLQPDFEFDEEGNIVEFHSSRLSPRKRRKIISMPRLSEGLPNNQSQGEEITMPTHEQDLTLDQAIMDLDINATTNQEKQQETTTQEETTIDPTEIHRTSFRKRRIREFILDEQTSLRNTDLYNSNTNYLSNMAQASKQKAYNKLPTIAKKNAAFWVYGKGLGGTGIGLGANREPHPLSTFSGKKLLEMLGVEQDAETEEKNEEENSRVSKDQKDQENLPDVEFARHASSVIDEHSQMPWNISASIHSSGQAQRYASLGMSSEHRHDSIYKHRNRLVSSSPLAGRSFLSLDREDMGLRGLGGSSLGVDDEMDMDITRYLDGELASDLENVSILSNREKNRASRRRDLSSLHQESLNFYEFVRESVSSMRGGIDGGGIDGGGIDGGGIDGGGIDGGGIDGGGGGGLNTLTAFSDILPPSETSRVIATQAFMNVLTLANEGWLVVRQGSGGRKKSVCMRAEEIYLRVVED</sequence>
<keyword evidence="2" id="KW-0539">Nucleus</keyword>
<feature type="compositionally biased region" description="Acidic residues" evidence="3">
    <location>
        <begin position="407"/>
        <end position="416"/>
    </location>
</feature>
<dbReference type="GO" id="GO:0030892">
    <property type="term" value="C:mitotic cohesin complex"/>
    <property type="evidence" value="ECO:0007669"/>
    <property type="project" value="TreeGrafter"/>
</dbReference>
<feature type="region of interest" description="Disordered" evidence="3">
    <location>
        <begin position="407"/>
        <end position="433"/>
    </location>
</feature>
<dbReference type="Pfam" id="PF04825">
    <property type="entry name" value="Rad21_Rec8_N"/>
    <property type="match status" value="1"/>
</dbReference>
<feature type="compositionally biased region" description="Basic and acidic residues" evidence="3">
    <location>
        <begin position="417"/>
        <end position="430"/>
    </location>
</feature>
<evidence type="ECO:0000259" key="4">
    <source>
        <dbReference type="Pfam" id="PF04825"/>
    </source>
</evidence>
<dbReference type="GO" id="GO:0007064">
    <property type="term" value="P:mitotic sister chromatid cohesion"/>
    <property type="evidence" value="ECO:0007669"/>
    <property type="project" value="TreeGrafter"/>
</dbReference>
<name>A0A1V6SVH3_9EURO</name>
<accession>A0A1V6SVH3</accession>
<dbReference type="GO" id="GO:0005634">
    <property type="term" value="C:nucleus"/>
    <property type="evidence" value="ECO:0007669"/>
    <property type="project" value="UniProtKB-SubCell"/>
</dbReference>
<dbReference type="InterPro" id="IPR006910">
    <property type="entry name" value="Rad21_Rec8_N"/>
</dbReference>
<dbReference type="PANTHER" id="PTHR12585:SF70">
    <property type="entry name" value="RAD21_REC8 N TERMINAL DOMAIN PROTEIN (AFU_ORTHOLOGUE AFUA_6G02900)"/>
    <property type="match status" value="1"/>
</dbReference>
<gene>
    <name evidence="5" type="ORF">PENSTE_c019G00029</name>
</gene>
<evidence type="ECO:0000313" key="6">
    <source>
        <dbReference type="Proteomes" id="UP000191285"/>
    </source>
</evidence>
<dbReference type="AlphaFoldDB" id="A0A1V6SVH3"/>
<dbReference type="Proteomes" id="UP000191285">
    <property type="component" value="Unassembled WGS sequence"/>
</dbReference>
<evidence type="ECO:0000256" key="1">
    <source>
        <dbReference type="ARBA" id="ARBA00004123"/>
    </source>
</evidence>
<dbReference type="OrthoDB" id="5427633at2759"/>
<evidence type="ECO:0000313" key="5">
    <source>
        <dbReference type="EMBL" id="OQE18006.1"/>
    </source>
</evidence>
<organism evidence="5 6">
    <name type="scientific">Penicillium steckii</name>
    <dbReference type="NCBI Taxonomy" id="303698"/>
    <lineage>
        <taxon>Eukaryota</taxon>
        <taxon>Fungi</taxon>
        <taxon>Dikarya</taxon>
        <taxon>Ascomycota</taxon>
        <taxon>Pezizomycotina</taxon>
        <taxon>Eurotiomycetes</taxon>
        <taxon>Eurotiomycetidae</taxon>
        <taxon>Eurotiales</taxon>
        <taxon>Aspergillaceae</taxon>
        <taxon>Penicillium</taxon>
    </lineage>
</organism>
<dbReference type="CDD" id="cd21789">
    <property type="entry name" value="Rad21_Rec8_M_SpRec8p-like"/>
    <property type="match status" value="1"/>
</dbReference>
<protein>
    <recommendedName>
        <fullName evidence="4">Rad21/Rec8-like protein N-terminal domain-containing protein</fullName>
    </recommendedName>
</protein>
<dbReference type="STRING" id="303698.A0A1V6SVH3"/>
<reference evidence="6" key="1">
    <citation type="journal article" date="2017" name="Nat. Microbiol.">
        <title>Global analysis of biosynthetic gene clusters reveals vast potential of secondary metabolite production in Penicillium species.</title>
        <authorList>
            <person name="Nielsen J.C."/>
            <person name="Grijseels S."/>
            <person name="Prigent S."/>
            <person name="Ji B."/>
            <person name="Dainat J."/>
            <person name="Nielsen K.F."/>
            <person name="Frisvad J.C."/>
            <person name="Workman M."/>
            <person name="Nielsen J."/>
        </authorList>
    </citation>
    <scope>NUCLEOTIDE SEQUENCE [LARGE SCALE GENOMIC DNA]</scope>
    <source>
        <strain evidence="6">IBT 24891</strain>
    </source>
</reference>
<evidence type="ECO:0000256" key="2">
    <source>
        <dbReference type="ARBA" id="ARBA00023242"/>
    </source>
</evidence>
<dbReference type="GO" id="GO:0003682">
    <property type="term" value="F:chromatin binding"/>
    <property type="evidence" value="ECO:0007669"/>
    <property type="project" value="TreeGrafter"/>
</dbReference>
<comment type="caution">
    <text evidence="5">The sequence shown here is derived from an EMBL/GenBank/DDBJ whole genome shotgun (WGS) entry which is preliminary data.</text>
</comment>
<feature type="domain" description="Rad21/Rec8-like protein N-terminal" evidence="4">
    <location>
        <begin position="1"/>
        <end position="99"/>
    </location>
</feature>
<dbReference type="EMBL" id="MLKD01000019">
    <property type="protein sequence ID" value="OQE18006.1"/>
    <property type="molecule type" value="Genomic_DNA"/>
</dbReference>
<dbReference type="PANTHER" id="PTHR12585">
    <property type="entry name" value="SCC1 / RAD21 FAMILY MEMBER"/>
    <property type="match status" value="1"/>
</dbReference>
<comment type="subcellular location">
    <subcellularLocation>
        <location evidence="1">Nucleus</location>
    </subcellularLocation>
</comment>
<keyword evidence="6" id="KW-1185">Reference proteome</keyword>
<evidence type="ECO:0000256" key="3">
    <source>
        <dbReference type="SAM" id="MobiDB-lite"/>
    </source>
</evidence>